<dbReference type="Proteomes" id="UP001464891">
    <property type="component" value="Unassembled WGS sequence"/>
</dbReference>
<name>A0ABV0JFJ4_9CYAN</name>
<reference evidence="2 3" key="1">
    <citation type="submission" date="2022-04" db="EMBL/GenBank/DDBJ databases">
        <title>Positive selection, recombination, and allopatry shape intraspecific diversity of widespread and dominant cyanobacteria.</title>
        <authorList>
            <person name="Wei J."/>
            <person name="Shu W."/>
            <person name="Hu C."/>
        </authorList>
    </citation>
    <scope>NUCLEOTIDE SEQUENCE [LARGE SCALE GENOMIC DNA]</scope>
    <source>
        <strain evidence="2 3">GB2-A4</strain>
    </source>
</reference>
<gene>
    <name evidence="2" type="ORF">NC998_26005</name>
</gene>
<accession>A0ABV0JFJ4</accession>
<evidence type="ECO:0000313" key="2">
    <source>
        <dbReference type="EMBL" id="MEP0820552.1"/>
    </source>
</evidence>
<comment type="caution">
    <text evidence="2">The sequence shown here is derived from an EMBL/GenBank/DDBJ whole genome shotgun (WGS) entry which is preliminary data.</text>
</comment>
<feature type="region of interest" description="Disordered" evidence="1">
    <location>
        <begin position="78"/>
        <end position="117"/>
    </location>
</feature>
<evidence type="ECO:0000313" key="3">
    <source>
        <dbReference type="Proteomes" id="UP001464891"/>
    </source>
</evidence>
<evidence type="ECO:0000256" key="1">
    <source>
        <dbReference type="SAM" id="MobiDB-lite"/>
    </source>
</evidence>
<dbReference type="EMBL" id="JAMPKM010000033">
    <property type="protein sequence ID" value="MEP0820552.1"/>
    <property type="molecule type" value="Genomic_DNA"/>
</dbReference>
<organism evidence="2 3">
    <name type="scientific">Trichocoleus desertorum GB2-A4</name>
    <dbReference type="NCBI Taxonomy" id="2933944"/>
    <lineage>
        <taxon>Bacteria</taxon>
        <taxon>Bacillati</taxon>
        <taxon>Cyanobacteriota</taxon>
        <taxon>Cyanophyceae</taxon>
        <taxon>Leptolyngbyales</taxon>
        <taxon>Trichocoleusaceae</taxon>
        <taxon>Trichocoleus</taxon>
    </lineage>
</organism>
<feature type="compositionally biased region" description="Polar residues" evidence="1">
    <location>
        <begin position="81"/>
        <end position="99"/>
    </location>
</feature>
<sequence>MLPWVFVEERFSATQRQEQSYRTELVKWGIDFEKAFKVARILARNIPNENLTSSEVELVEEVCKEWFEKRKQWEQFKRVTAEQSPSSQQPAWENYQTAVQRHEKDSPATSDSDEKEG</sequence>
<proteinExistence type="predicted"/>
<keyword evidence="3" id="KW-1185">Reference proteome</keyword>
<protein>
    <submittedName>
        <fullName evidence="2">Uncharacterized protein</fullName>
    </submittedName>
</protein>